<keyword evidence="2" id="KW-1133">Transmembrane helix</keyword>
<dbReference type="PANTHER" id="PTHR28199">
    <property type="entry name" value="PROCESSING OF GAS1 AND ALP PROTEIN 2"/>
    <property type="match status" value="1"/>
</dbReference>
<evidence type="ECO:0000256" key="1">
    <source>
        <dbReference type="SAM" id="MobiDB-lite"/>
    </source>
</evidence>
<dbReference type="PIRSF" id="PIRSF022909">
    <property type="entry name" value="UCP022909"/>
    <property type="match status" value="1"/>
</dbReference>
<protein>
    <recommendedName>
        <fullName evidence="5">Processing of GAS1 and ALP protein 2</fullName>
    </recommendedName>
</protein>
<dbReference type="RefSeq" id="XP_062878056.1">
    <property type="nucleotide sequence ID" value="XM_063021986.1"/>
</dbReference>
<gene>
    <name evidence="3" type="ORF">PUMCH_002999</name>
</gene>
<dbReference type="AlphaFoldDB" id="A0AAX4HBB5"/>
<reference evidence="3 4" key="1">
    <citation type="submission" date="2023-10" db="EMBL/GenBank/DDBJ databases">
        <title>Draft Genome Sequence of Candida saopaulonensis from a very Premature Infant with Sepsis.</title>
        <authorList>
            <person name="Ning Y."/>
            <person name="Dai R."/>
            <person name="Xiao M."/>
            <person name="Xu Y."/>
            <person name="Yan Q."/>
            <person name="Zhang L."/>
        </authorList>
    </citation>
    <scope>NUCLEOTIDE SEQUENCE [LARGE SCALE GENOMIC DNA]</scope>
    <source>
        <strain evidence="3 4">19XY460</strain>
    </source>
</reference>
<evidence type="ECO:0000313" key="4">
    <source>
        <dbReference type="Proteomes" id="UP001338582"/>
    </source>
</evidence>
<dbReference type="EMBL" id="CP138896">
    <property type="protein sequence ID" value="WPK25674.1"/>
    <property type="molecule type" value="Genomic_DNA"/>
</dbReference>
<proteinExistence type="predicted"/>
<feature type="region of interest" description="Disordered" evidence="1">
    <location>
        <begin position="105"/>
        <end position="133"/>
    </location>
</feature>
<evidence type="ECO:0000313" key="3">
    <source>
        <dbReference type="EMBL" id="WPK25674.1"/>
    </source>
</evidence>
<dbReference type="Pfam" id="PF07543">
    <property type="entry name" value="PGA2"/>
    <property type="match status" value="1"/>
</dbReference>
<sequence>MSEATSTAPIFEFLYNYVDKDTLQKYLRLTVIVCLYLFIRTYYTNWSKQKQVRRELDLDKQEQDRDAELKEQKKQEKLQKLEDEAKTFGWGKTTRRNVKRQEQALAEATESLRERHQGAYDAAEDHDIEDLLE</sequence>
<dbReference type="GO" id="GO:0015031">
    <property type="term" value="P:protein transport"/>
    <property type="evidence" value="ECO:0007669"/>
    <property type="project" value="TreeGrafter"/>
</dbReference>
<dbReference type="InterPro" id="IPR011431">
    <property type="entry name" value="Trafficking_Pga2"/>
</dbReference>
<evidence type="ECO:0000256" key="2">
    <source>
        <dbReference type="SAM" id="Phobius"/>
    </source>
</evidence>
<dbReference type="Proteomes" id="UP001338582">
    <property type="component" value="Chromosome 3"/>
</dbReference>
<dbReference type="KEGG" id="asau:88174063"/>
<organism evidence="3 4">
    <name type="scientific">Australozyma saopauloensis</name>
    <dbReference type="NCBI Taxonomy" id="291208"/>
    <lineage>
        <taxon>Eukaryota</taxon>
        <taxon>Fungi</taxon>
        <taxon>Dikarya</taxon>
        <taxon>Ascomycota</taxon>
        <taxon>Saccharomycotina</taxon>
        <taxon>Pichiomycetes</taxon>
        <taxon>Metschnikowiaceae</taxon>
        <taxon>Australozyma</taxon>
    </lineage>
</organism>
<feature type="compositionally biased region" description="Acidic residues" evidence="1">
    <location>
        <begin position="122"/>
        <end position="133"/>
    </location>
</feature>
<evidence type="ECO:0008006" key="5">
    <source>
        <dbReference type="Google" id="ProtNLM"/>
    </source>
</evidence>
<keyword evidence="4" id="KW-1185">Reference proteome</keyword>
<keyword evidence="2" id="KW-0812">Transmembrane</keyword>
<dbReference type="GeneID" id="88174063"/>
<accession>A0AAX4HBB5</accession>
<dbReference type="PANTHER" id="PTHR28199:SF1">
    <property type="entry name" value="PROCESSING OF GAS1 AND ALP PROTEIN 2"/>
    <property type="match status" value="1"/>
</dbReference>
<keyword evidence="2" id="KW-0472">Membrane</keyword>
<name>A0AAX4HBB5_9ASCO</name>
<feature type="transmembrane region" description="Helical" evidence="2">
    <location>
        <begin position="26"/>
        <end position="43"/>
    </location>
</feature>